<protein>
    <submittedName>
        <fullName evidence="1">Uncharacterized protein</fullName>
    </submittedName>
</protein>
<sequence>MGTLASTCNDRPYEKIVSLFKAIRHDNFKRAKNLMLSGIDINCINYSGATPLIETCRCRYLPQTQIQREEFVNFLIDMGCDIMRIDIHGRTALLYAEINGHDTIVELLDRYENRKRKTDFVYELETIAEEDLKDCFKENAKC</sequence>
<dbReference type="EMBL" id="UYJE01009101">
    <property type="protein sequence ID" value="VDI70038.1"/>
    <property type="molecule type" value="Genomic_DNA"/>
</dbReference>
<dbReference type="SMART" id="SM00248">
    <property type="entry name" value="ANK"/>
    <property type="match status" value="3"/>
</dbReference>
<evidence type="ECO:0000313" key="2">
    <source>
        <dbReference type="Proteomes" id="UP000596742"/>
    </source>
</evidence>
<dbReference type="AlphaFoldDB" id="A0A8B6GVI4"/>
<dbReference type="InterPro" id="IPR036770">
    <property type="entry name" value="Ankyrin_rpt-contain_sf"/>
</dbReference>
<evidence type="ECO:0000313" key="1">
    <source>
        <dbReference type="EMBL" id="VDI70038.1"/>
    </source>
</evidence>
<comment type="caution">
    <text evidence="1">The sequence shown here is derived from an EMBL/GenBank/DDBJ whole genome shotgun (WGS) entry which is preliminary data.</text>
</comment>
<dbReference type="InterPro" id="IPR002110">
    <property type="entry name" value="Ankyrin_rpt"/>
</dbReference>
<accession>A0A8B6GVI4</accession>
<proteinExistence type="predicted"/>
<name>A0A8B6GVI4_MYTGA</name>
<dbReference type="Proteomes" id="UP000596742">
    <property type="component" value="Unassembled WGS sequence"/>
</dbReference>
<dbReference type="SUPFAM" id="SSF48403">
    <property type="entry name" value="Ankyrin repeat"/>
    <property type="match status" value="1"/>
</dbReference>
<organism evidence="1 2">
    <name type="scientific">Mytilus galloprovincialis</name>
    <name type="common">Mediterranean mussel</name>
    <dbReference type="NCBI Taxonomy" id="29158"/>
    <lineage>
        <taxon>Eukaryota</taxon>
        <taxon>Metazoa</taxon>
        <taxon>Spiralia</taxon>
        <taxon>Lophotrochozoa</taxon>
        <taxon>Mollusca</taxon>
        <taxon>Bivalvia</taxon>
        <taxon>Autobranchia</taxon>
        <taxon>Pteriomorphia</taxon>
        <taxon>Mytilida</taxon>
        <taxon>Mytiloidea</taxon>
        <taxon>Mytilidae</taxon>
        <taxon>Mytilinae</taxon>
        <taxon>Mytilus</taxon>
    </lineage>
</organism>
<gene>
    <name evidence="1" type="ORF">MGAL_10B039130</name>
</gene>
<dbReference type="OrthoDB" id="6093688at2759"/>
<reference evidence="1" key="1">
    <citation type="submission" date="2018-11" db="EMBL/GenBank/DDBJ databases">
        <authorList>
            <person name="Alioto T."/>
            <person name="Alioto T."/>
        </authorList>
    </citation>
    <scope>NUCLEOTIDE SEQUENCE</scope>
</reference>
<feature type="non-terminal residue" evidence="1">
    <location>
        <position position="142"/>
    </location>
</feature>
<dbReference type="Pfam" id="PF12796">
    <property type="entry name" value="Ank_2"/>
    <property type="match status" value="1"/>
</dbReference>
<dbReference type="Gene3D" id="1.25.40.20">
    <property type="entry name" value="Ankyrin repeat-containing domain"/>
    <property type="match status" value="1"/>
</dbReference>
<keyword evidence="2" id="KW-1185">Reference proteome</keyword>